<dbReference type="EMBL" id="CM008053">
    <property type="protein sequence ID" value="PVH34460.1"/>
    <property type="molecule type" value="Genomic_DNA"/>
</dbReference>
<name>A0A2T8I9X1_9POAL</name>
<dbReference type="Gramene" id="PVH34460">
    <property type="protein sequence ID" value="PVH34460"/>
    <property type="gene ID" value="PAHAL_8G224400"/>
</dbReference>
<dbReference type="Proteomes" id="UP000243499">
    <property type="component" value="Chromosome 8"/>
</dbReference>
<gene>
    <name evidence="1" type="ORF">PAHAL_8G224400</name>
</gene>
<proteinExistence type="predicted"/>
<accession>A0A2T8I9X1</accession>
<sequence>MLYRRKSLVTCNVLVSSVNCAKLAPEAGELMRAHICWEFKRATDALIH</sequence>
<dbReference type="AlphaFoldDB" id="A0A2T8I9X1"/>
<protein>
    <submittedName>
        <fullName evidence="1">Uncharacterized protein</fullName>
    </submittedName>
</protein>
<evidence type="ECO:0000313" key="1">
    <source>
        <dbReference type="EMBL" id="PVH34460.1"/>
    </source>
</evidence>
<organism evidence="1">
    <name type="scientific">Panicum hallii</name>
    <dbReference type="NCBI Taxonomy" id="206008"/>
    <lineage>
        <taxon>Eukaryota</taxon>
        <taxon>Viridiplantae</taxon>
        <taxon>Streptophyta</taxon>
        <taxon>Embryophyta</taxon>
        <taxon>Tracheophyta</taxon>
        <taxon>Spermatophyta</taxon>
        <taxon>Magnoliopsida</taxon>
        <taxon>Liliopsida</taxon>
        <taxon>Poales</taxon>
        <taxon>Poaceae</taxon>
        <taxon>PACMAD clade</taxon>
        <taxon>Panicoideae</taxon>
        <taxon>Panicodae</taxon>
        <taxon>Paniceae</taxon>
        <taxon>Panicinae</taxon>
        <taxon>Panicum</taxon>
        <taxon>Panicum sect. Panicum</taxon>
    </lineage>
</organism>
<reference evidence="1" key="1">
    <citation type="submission" date="2018-04" db="EMBL/GenBank/DDBJ databases">
        <title>WGS assembly of Panicum hallii.</title>
        <authorList>
            <person name="Lovell J."/>
            <person name="Jenkins J."/>
            <person name="Lowry D."/>
            <person name="Mamidi S."/>
            <person name="Sreedasyam A."/>
            <person name="Weng X."/>
            <person name="Barry K."/>
            <person name="Bonette J."/>
            <person name="Campitelli B."/>
            <person name="Daum C."/>
            <person name="Gordon S."/>
            <person name="Gould B."/>
            <person name="Lipzen A."/>
            <person name="Macqueen A."/>
            <person name="Palacio-Mejia J."/>
            <person name="Plott C."/>
            <person name="Shakirov E."/>
            <person name="Shu S."/>
            <person name="Yoshinaga Y."/>
            <person name="Zane M."/>
            <person name="Rokhsar D."/>
            <person name="Grimwood J."/>
            <person name="Schmutz J."/>
            <person name="Juenger T."/>
        </authorList>
    </citation>
    <scope>NUCLEOTIDE SEQUENCE [LARGE SCALE GENOMIC DNA]</scope>
    <source>
        <strain evidence="1">FIL2</strain>
    </source>
</reference>